<evidence type="ECO:0000313" key="2">
    <source>
        <dbReference type="EMBL" id="MFD1341793.1"/>
    </source>
</evidence>
<keyword evidence="1" id="KW-1133">Transmembrane helix</keyword>
<dbReference type="Proteomes" id="UP001597135">
    <property type="component" value="Unassembled WGS sequence"/>
</dbReference>
<dbReference type="RefSeq" id="WP_386801857.1">
    <property type="nucleotide sequence ID" value="NZ_JBHTMU010000006.1"/>
</dbReference>
<proteinExistence type="predicted"/>
<feature type="transmembrane region" description="Helical" evidence="1">
    <location>
        <begin position="53"/>
        <end position="72"/>
    </location>
</feature>
<sequence length="86" mass="9115">MSNALVPSIETPDTGVALLPRLLLGLVGAALVFSGFGVWLFPAAEDLPELTLMKLGVSVFMVTGGACCLAIAQPFRRRVFIPQQTL</sequence>
<keyword evidence="1" id="KW-0812">Transmembrane</keyword>
<keyword evidence="1" id="KW-0472">Membrane</keyword>
<evidence type="ECO:0008006" key="4">
    <source>
        <dbReference type="Google" id="ProtNLM"/>
    </source>
</evidence>
<dbReference type="EMBL" id="JBHTMU010000006">
    <property type="protein sequence ID" value="MFD1341793.1"/>
    <property type="molecule type" value="Genomic_DNA"/>
</dbReference>
<gene>
    <name evidence="2" type="ORF">ACFQ4E_05110</name>
</gene>
<reference evidence="3" key="1">
    <citation type="journal article" date="2019" name="Int. J. Syst. Evol. Microbiol.">
        <title>The Global Catalogue of Microorganisms (GCM) 10K type strain sequencing project: providing services to taxonomists for standard genome sequencing and annotation.</title>
        <authorList>
            <consortium name="The Broad Institute Genomics Platform"/>
            <consortium name="The Broad Institute Genome Sequencing Center for Infectious Disease"/>
            <person name="Wu L."/>
            <person name="Ma J."/>
        </authorList>
    </citation>
    <scope>NUCLEOTIDE SEQUENCE [LARGE SCALE GENOMIC DNA]</scope>
    <source>
        <strain evidence="3">CCUG 62953</strain>
    </source>
</reference>
<comment type="caution">
    <text evidence="2">The sequence shown here is derived from an EMBL/GenBank/DDBJ whole genome shotgun (WGS) entry which is preliminary data.</text>
</comment>
<organism evidence="2 3">
    <name type="scientific">Litorisediminicola beolgyonensis</name>
    <dbReference type="NCBI Taxonomy" id="1173614"/>
    <lineage>
        <taxon>Bacteria</taxon>
        <taxon>Pseudomonadati</taxon>
        <taxon>Pseudomonadota</taxon>
        <taxon>Alphaproteobacteria</taxon>
        <taxon>Rhodobacterales</taxon>
        <taxon>Paracoccaceae</taxon>
        <taxon>Litorisediminicola</taxon>
    </lineage>
</organism>
<name>A0ABW3ZGD8_9RHOB</name>
<evidence type="ECO:0000256" key="1">
    <source>
        <dbReference type="SAM" id="Phobius"/>
    </source>
</evidence>
<accession>A0ABW3ZGD8</accession>
<keyword evidence="3" id="KW-1185">Reference proteome</keyword>
<evidence type="ECO:0000313" key="3">
    <source>
        <dbReference type="Proteomes" id="UP001597135"/>
    </source>
</evidence>
<protein>
    <recommendedName>
        <fullName evidence="4">Tripartite tricarboxylate transporter TctB family protein</fullName>
    </recommendedName>
</protein>
<feature type="transmembrane region" description="Helical" evidence="1">
    <location>
        <begin position="22"/>
        <end position="41"/>
    </location>
</feature>